<dbReference type="Proteomes" id="UP000326287">
    <property type="component" value="Chromosome"/>
</dbReference>
<accession>A0A5P9NPK8</accession>
<feature type="transmembrane region" description="Helical" evidence="1">
    <location>
        <begin position="14"/>
        <end position="37"/>
    </location>
</feature>
<proteinExistence type="predicted"/>
<reference evidence="2 3" key="1">
    <citation type="submission" date="2019-02" db="EMBL/GenBank/DDBJ databases">
        <authorList>
            <person name="Li S.-H."/>
        </authorList>
    </citation>
    <scope>NUCLEOTIDE SEQUENCE [LARGE SCALE GENOMIC DNA]</scope>
    <source>
        <strain evidence="2 3">IMCC14385</strain>
    </source>
</reference>
<protein>
    <recommendedName>
        <fullName evidence="4">DUF748 domain-containing protein</fullName>
    </recommendedName>
</protein>
<evidence type="ECO:0000313" key="3">
    <source>
        <dbReference type="Proteomes" id="UP000326287"/>
    </source>
</evidence>
<gene>
    <name evidence="2" type="ORF">EY643_17890</name>
</gene>
<dbReference type="OrthoDB" id="5721578at2"/>
<evidence type="ECO:0000313" key="2">
    <source>
        <dbReference type="EMBL" id="QFU77385.1"/>
    </source>
</evidence>
<evidence type="ECO:0000256" key="1">
    <source>
        <dbReference type="SAM" id="Phobius"/>
    </source>
</evidence>
<evidence type="ECO:0008006" key="4">
    <source>
        <dbReference type="Google" id="ProtNLM"/>
    </source>
</evidence>
<keyword evidence="1" id="KW-0472">Membrane</keyword>
<dbReference type="KEGG" id="halc:EY643_17890"/>
<keyword evidence="1" id="KW-0812">Transmembrane</keyword>
<keyword evidence="3" id="KW-1185">Reference proteome</keyword>
<dbReference type="EMBL" id="CP036422">
    <property type="protein sequence ID" value="QFU77385.1"/>
    <property type="molecule type" value="Genomic_DNA"/>
</dbReference>
<organism evidence="2 3">
    <name type="scientific">Halioglobus maricola</name>
    <dbReference type="NCBI Taxonomy" id="2601894"/>
    <lineage>
        <taxon>Bacteria</taxon>
        <taxon>Pseudomonadati</taxon>
        <taxon>Pseudomonadota</taxon>
        <taxon>Gammaproteobacteria</taxon>
        <taxon>Cellvibrionales</taxon>
        <taxon>Halieaceae</taxon>
        <taxon>Halioglobus</taxon>
    </lineage>
</organism>
<sequence>MTFERQYYLVLLRVLKWIVGIELAYLVLVNALLWLPLTQNVVNMIRPEKFHVSWEQAWSWYPFRVHAEGISANGQSRSQQWQVEVASASASVSLLPMIFKRVTISNAQATDVDYRQRPRLKPDRDYSGKLEYFPEIAGRELVPVDDSPRKKKRAWKVFVTDASVSGEHSYWIHNISGGGKGGAEGDFQIESRGGPMQLAVREIDLNLAPGYVNTEVEVFHGGTIAGSLGFSPFVPRENKGLRMLKFLQLAAQLDVEVASLAFLNLFTPNLGELEIGGAGRVAGQVNYRDGYVLQGTNILASAPSLEVSVRGMDVSGEGEVSITTPEQRDTPLTLFIAYDEVRVQRQQDEAPFLQGDVLELEYGGSNLVYVDADFEAIMYGEQHQQRRKDNTLRVLIEDATMVDMGVINDYLPPTTALAFTSGTAQLQAAVHAVAEDIRGEIVLQGEDIGMQADGQDIRGDIDVQLHLTGGSPRDMRLELDGSTLTLDQVRVAGEAGSFDGDYWSTLLTLREAEIVADAPVILDAEVAVQVSDTRPVVAAMKNIGGAPKWLAGLVNMKDIAGDASVHVANNRLTVPAAQVASDKAEVAAKVVFYPGGRDGVIYLRYKKLDSVVEMAGEESEFKLRKAREKFDAYELEQINDGSSQ</sequence>
<dbReference type="RefSeq" id="WP_153240531.1">
    <property type="nucleotide sequence ID" value="NZ_CP036422.1"/>
</dbReference>
<name>A0A5P9NPK8_9GAMM</name>
<keyword evidence="1" id="KW-1133">Transmembrane helix</keyword>
<dbReference type="AlphaFoldDB" id="A0A5P9NPK8"/>